<dbReference type="GO" id="GO:0004595">
    <property type="term" value="F:pantetheine-phosphate adenylyltransferase activity"/>
    <property type="evidence" value="ECO:0007669"/>
    <property type="project" value="UniProtKB-EC"/>
</dbReference>
<comment type="caution">
    <text evidence="8">The sequence shown here is derived from an EMBL/GenBank/DDBJ whole genome shotgun (WGS) entry which is preliminary data.</text>
</comment>
<sequence length="48" mass="5250">METRFVRGLVPLSADPITYGHIDLIARAASQCHDLIVLITQNDGKRGS</sequence>
<evidence type="ECO:0000313" key="9">
    <source>
        <dbReference type="Proteomes" id="UP000034054"/>
    </source>
</evidence>
<proteinExistence type="predicted"/>
<evidence type="ECO:0000256" key="1">
    <source>
        <dbReference type="ARBA" id="ARBA00012392"/>
    </source>
</evidence>
<feature type="non-terminal residue" evidence="8">
    <location>
        <position position="48"/>
    </location>
</feature>
<organism evidence="8 9">
    <name type="scientific">Candidatus Uhrbacteria bacterium GW2011_GWA2_52_8d</name>
    <dbReference type="NCBI Taxonomy" id="1618979"/>
    <lineage>
        <taxon>Bacteria</taxon>
        <taxon>Candidatus Uhriibacteriota</taxon>
    </lineage>
</organism>
<dbReference type="InterPro" id="IPR014729">
    <property type="entry name" value="Rossmann-like_a/b/a_fold"/>
</dbReference>
<gene>
    <name evidence="8" type="ORF">UY76_C0006G0010</name>
</gene>
<evidence type="ECO:0000259" key="7">
    <source>
        <dbReference type="Pfam" id="PF01467"/>
    </source>
</evidence>
<evidence type="ECO:0000256" key="3">
    <source>
        <dbReference type="ARBA" id="ARBA00022490"/>
    </source>
</evidence>
<dbReference type="PRINTS" id="PR01020">
    <property type="entry name" value="LPSBIOSNTHSS"/>
</dbReference>
<evidence type="ECO:0000256" key="5">
    <source>
        <dbReference type="ARBA" id="ARBA00022993"/>
    </source>
</evidence>
<protein>
    <recommendedName>
        <fullName evidence="2">Phosphopantetheine adenylyltransferase</fullName>
        <ecNumber evidence="1">2.7.7.3</ecNumber>
    </recommendedName>
</protein>
<dbReference type="EMBL" id="LCRH01000006">
    <property type="protein sequence ID" value="KKW33252.1"/>
    <property type="molecule type" value="Genomic_DNA"/>
</dbReference>
<keyword evidence="5" id="KW-0173">Coenzyme A biosynthesis</keyword>
<name>A0A0G1ZXV8_9BACT</name>
<dbReference type="GO" id="GO:0015937">
    <property type="term" value="P:coenzyme A biosynthetic process"/>
    <property type="evidence" value="ECO:0007669"/>
    <property type="project" value="UniProtKB-KW"/>
</dbReference>
<dbReference type="Proteomes" id="UP000034054">
    <property type="component" value="Unassembled WGS sequence"/>
</dbReference>
<evidence type="ECO:0000256" key="4">
    <source>
        <dbReference type="ARBA" id="ARBA00022842"/>
    </source>
</evidence>
<dbReference type="Gene3D" id="3.40.50.620">
    <property type="entry name" value="HUPs"/>
    <property type="match status" value="1"/>
</dbReference>
<comment type="catalytic activity">
    <reaction evidence="6">
        <text>(R)-4'-phosphopantetheine + ATP + H(+) = 3'-dephospho-CoA + diphosphate</text>
        <dbReference type="Rhea" id="RHEA:19801"/>
        <dbReference type="ChEBI" id="CHEBI:15378"/>
        <dbReference type="ChEBI" id="CHEBI:30616"/>
        <dbReference type="ChEBI" id="CHEBI:33019"/>
        <dbReference type="ChEBI" id="CHEBI:57328"/>
        <dbReference type="ChEBI" id="CHEBI:61723"/>
        <dbReference type="EC" id="2.7.7.3"/>
    </reaction>
</comment>
<dbReference type="InterPro" id="IPR004821">
    <property type="entry name" value="Cyt_trans-like"/>
</dbReference>
<dbReference type="EC" id="2.7.7.3" evidence="1"/>
<dbReference type="Pfam" id="PF01467">
    <property type="entry name" value="CTP_transf_like"/>
    <property type="match status" value="1"/>
</dbReference>
<keyword evidence="4" id="KW-0460">Magnesium</keyword>
<evidence type="ECO:0000256" key="2">
    <source>
        <dbReference type="ARBA" id="ARBA00013868"/>
    </source>
</evidence>
<dbReference type="SUPFAM" id="SSF52374">
    <property type="entry name" value="Nucleotidylyl transferase"/>
    <property type="match status" value="1"/>
</dbReference>
<reference evidence="8 9" key="1">
    <citation type="journal article" date="2015" name="Nature">
        <title>rRNA introns, odd ribosomes, and small enigmatic genomes across a large radiation of phyla.</title>
        <authorList>
            <person name="Brown C.T."/>
            <person name="Hug L.A."/>
            <person name="Thomas B.C."/>
            <person name="Sharon I."/>
            <person name="Castelle C.J."/>
            <person name="Singh A."/>
            <person name="Wilkins M.J."/>
            <person name="Williams K.H."/>
            <person name="Banfield J.F."/>
        </authorList>
    </citation>
    <scope>NUCLEOTIDE SEQUENCE [LARGE SCALE GENOMIC DNA]</scope>
</reference>
<dbReference type="NCBIfam" id="TIGR00125">
    <property type="entry name" value="cyt_tran_rel"/>
    <property type="match status" value="1"/>
</dbReference>
<dbReference type="InterPro" id="IPR001980">
    <property type="entry name" value="PPAT"/>
</dbReference>
<accession>A0A0G1ZXV8</accession>
<evidence type="ECO:0000256" key="6">
    <source>
        <dbReference type="ARBA" id="ARBA00029346"/>
    </source>
</evidence>
<dbReference type="AlphaFoldDB" id="A0A0G1ZXV8"/>
<keyword evidence="3" id="KW-0963">Cytoplasm</keyword>
<evidence type="ECO:0000313" key="8">
    <source>
        <dbReference type="EMBL" id="KKW33252.1"/>
    </source>
</evidence>
<feature type="domain" description="Cytidyltransferase-like" evidence="7">
    <location>
        <begin position="14"/>
        <end position="45"/>
    </location>
</feature>